<feature type="domain" description="Terminase large subunit-like endonuclease" evidence="2">
    <location>
        <begin position="267"/>
        <end position="564"/>
    </location>
</feature>
<dbReference type="PANTHER" id="PTHR41287">
    <property type="match status" value="1"/>
</dbReference>
<organism evidence="3 4">
    <name type="scientific">Candidatus Clostridium helianthi</name>
    <dbReference type="NCBI Taxonomy" id="3381660"/>
    <lineage>
        <taxon>Bacteria</taxon>
        <taxon>Bacillati</taxon>
        <taxon>Bacillota</taxon>
        <taxon>Clostridia</taxon>
        <taxon>Eubacteriales</taxon>
        <taxon>Clostridiaceae</taxon>
        <taxon>Clostridium</taxon>
    </lineage>
</organism>
<keyword evidence="4" id="KW-1185">Reference proteome</keyword>
<dbReference type="EMBL" id="JBJIAB010000051">
    <property type="protein sequence ID" value="MFL0168284.1"/>
    <property type="molecule type" value="Genomic_DNA"/>
</dbReference>
<evidence type="ECO:0000259" key="2">
    <source>
        <dbReference type="Pfam" id="PF20441"/>
    </source>
</evidence>
<dbReference type="InterPro" id="IPR005021">
    <property type="entry name" value="Terminase_largesu-like"/>
</dbReference>
<sequence>MTIKEELIKYSNDCLNDIIPSGKKHKWACLRFLNDIKNSELNILSTPFEYYWNEEEANKIVKWFGYLKHSKGVLAGQFITLNTWQKFCLCQIYGWEHKETYLRRFTKSFIEVARKNAKSQMEAGVTLYEMSTRATKNKEIYECYCAGVKREQSEVIFNECKNMLKGSPLRGKFKITKNSIQHVKTTSSLKPLNKQDGKEGDGSNPALLVLDEYHQHKTTEFYDLGLGGNTKESLLMIITTAGVDLTYPCFTQEYTYCSKILDPNVDIDNEEYFIDICEIDEDDDIEDEESWKKANPIRMTYDAGIKKIRGEYKIAKEIPEKMIAFLTKCLNKWVQAKENGYMNMAKWKKCEVKEIPYDLRNRVVYVGFDMSAKIDLTSVAFIIPILSDELDSSGKKIVKYVCFSHSFIPNRTKLRERMAVDKVPYDSWERSGYLTITNTEIVDQQQVMDYVLETCKKNNWRIETLCFDPANASKMMIDLSNEGYVVEEVFQSHKSLNESTQGFREQIYCGNVIYTNNPLLNYAMSNAVIKTNNGLIKIDKDATTKRIDPVDALLCAFKLALYHEFIDITDTDEWLEKDEW</sequence>
<gene>
    <name evidence="3" type="ORF">ACJDTP_24795</name>
</gene>
<reference evidence="3 4" key="1">
    <citation type="submission" date="2024-11" db="EMBL/GenBank/DDBJ databases">
        <authorList>
            <person name="Heng Y.C."/>
            <person name="Lim A.C.H."/>
            <person name="Lee J.K.Y."/>
            <person name="Kittelmann S."/>
        </authorList>
    </citation>
    <scope>NUCLEOTIDE SEQUENCE [LARGE SCALE GENOMIC DNA]</scope>
    <source>
        <strain evidence="3 4">WILCCON 0112</strain>
    </source>
</reference>
<dbReference type="InterPro" id="IPR046462">
    <property type="entry name" value="TerL_nuclease"/>
</dbReference>
<evidence type="ECO:0000313" key="3">
    <source>
        <dbReference type="EMBL" id="MFL0168284.1"/>
    </source>
</evidence>
<dbReference type="Gene3D" id="3.40.50.300">
    <property type="entry name" value="P-loop containing nucleotide triphosphate hydrolases"/>
    <property type="match status" value="1"/>
</dbReference>
<feature type="domain" description="Terminase large subunit-like ATPase" evidence="1">
    <location>
        <begin position="84"/>
        <end position="257"/>
    </location>
</feature>
<accession>A0ABW8SBW4</accession>
<protein>
    <submittedName>
        <fullName evidence="3">Terminase large subunit</fullName>
    </submittedName>
</protein>
<dbReference type="RefSeq" id="WP_103698272.1">
    <property type="nucleotide sequence ID" value="NZ_JBJIAB010000051.1"/>
</dbReference>
<evidence type="ECO:0000313" key="4">
    <source>
        <dbReference type="Proteomes" id="UP001623600"/>
    </source>
</evidence>
<dbReference type="Pfam" id="PF20441">
    <property type="entry name" value="TerL_nuclease"/>
    <property type="match status" value="1"/>
</dbReference>
<dbReference type="Proteomes" id="UP001623600">
    <property type="component" value="Unassembled WGS sequence"/>
</dbReference>
<name>A0ABW8SBW4_9CLOT</name>
<dbReference type="InterPro" id="IPR027417">
    <property type="entry name" value="P-loop_NTPase"/>
</dbReference>
<dbReference type="PANTHER" id="PTHR41287:SF1">
    <property type="entry name" value="PROTEIN YMFN"/>
    <property type="match status" value="1"/>
</dbReference>
<comment type="caution">
    <text evidence="3">The sequence shown here is derived from an EMBL/GenBank/DDBJ whole genome shotgun (WGS) entry which is preliminary data.</text>
</comment>
<proteinExistence type="predicted"/>
<dbReference type="Pfam" id="PF03354">
    <property type="entry name" value="TerL_ATPase"/>
    <property type="match status" value="1"/>
</dbReference>
<dbReference type="InterPro" id="IPR046461">
    <property type="entry name" value="TerL_ATPase"/>
</dbReference>
<evidence type="ECO:0000259" key="1">
    <source>
        <dbReference type="Pfam" id="PF03354"/>
    </source>
</evidence>